<evidence type="ECO:0008006" key="3">
    <source>
        <dbReference type="Google" id="ProtNLM"/>
    </source>
</evidence>
<accession>A0A1C7MDT3</accession>
<keyword evidence="2" id="KW-1185">Reference proteome</keyword>
<proteinExistence type="predicted"/>
<dbReference type="AlphaFoldDB" id="A0A1C7MDT3"/>
<dbReference type="STRING" id="5627.A0A1C7MDT3"/>
<sequence length="577" mass="65602">MDVFLEMASHLHPLDILHLCRVSKWFRAIFLNKRHRFVWVSAIRKVSYLPDCPPCLSEPRFVAVVFGRHCFGCGIGKSTEARYVLGLRYCRGCLSASTASSAGFEHLRSFSIAEFNAVLMCYHLSEQDASSRESFINERKVIASQMKQFDSDMRSWDAATQELKFAERRRAAANRRASIEANLKKLGYSRQEFPHRDKLWKKLVNQSKELTPRIWDRIRPLLEAKIQAQRDQEMDKYISLRRAKIQNHYRTLPMIIDPSNSAIVPNETDFLLLPSISTFTSRNQVYLASTHDRFMAYHDSIMKDIAQFRLTVKRDLVAILRADPLFGREEHPESELDAVLSRPSSLFGCFLCINNFGMSTVGYPAIYHHWMIAHSDRSWSAEVSLSPENPISHIFTQSTSANTMVKALHLPEDTSIIVLDDMVRTGRLACQCGDPLLPPASSWSWGGLVAHITTENLWYQNMLEGMDSDRGAALILHNDHDLNSDSPCIKVLHGGEAKANSHTEHEQTMFYSAVTHVISGMKTPGCGICLRMIEPGLQLDPMYKPYLTRDAHAIAHHMQAKHLKDLGSVLENLVFLD</sequence>
<organism evidence="1 2">
    <name type="scientific">Grifola frondosa</name>
    <name type="common">Maitake</name>
    <name type="synonym">Polyporus frondosus</name>
    <dbReference type="NCBI Taxonomy" id="5627"/>
    <lineage>
        <taxon>Eukaryota</taxon>
        <taxon>Fungi</taxon>
        <taxon>Dikarya</taxon>
        <taxon>Basidiomycota</taxon>
        <taxon>Agaricomycotina</taxon>
        <taxon>Agaricomycetes</taxon>
        <taxon>Polyporales</taxon>
        <taxon>Grifolaceae</taxon>
        <taxon>Grifola</taxon>
    </lineage>
</organism>
<dbReference type="EMBL" id="LUGG01000007">
    <property type="protein sequence ID" value="OBZ73144.1"/>
    <property type="molecule type" value="Genomic_DNA"/>
</dbReference>
<evidence type="ECO:0000313" key="1">
    <source>
        <dbReference type="EMBL" id="OBZ73144.1"/>
    </source>
</evidence>
<protein>
    <recommendedName>
        <fullName evidence="3">F-box domain-containing protein</fullName>
    </recommendedName>
</protein>
<reference evidence="1 2" key="1">
    <citation type="submission" date="2016-03" db="EMBL/GenBank/DDBJ databases">
        <title>Whole genome sequencing of Grifola frondosa 9006-11.</title>
        <authorList>
            <person name="Min B."/>
            <person name="Park H."/>
            <person name="Kim J.-G."/>
            <person name="Cho H."/>
            <person name="Oh Y.-L."/>
            <person name="Kong W.-S."/>
            <person name="Choi I.-G."/>
        </authorList>
    </citation>
    <scope>NUCLEOTIDE SEQUENCE [LARGE SCALE GENOMIC DNA]</scope>
    <source>
        <strain evidence="1 2">9006-11</strain>
    </source>
</reference>
<comment type="caution">
    <text evidence="1">The sequence shown here is derived from an EMBL/GenBank/DDBJ whole genome shotgun (WGS) entry which is preliminary data.</text>
</comment>
<dbReference type="Proteomes" id="UP000092993">
    <property type="component" value="Unassembled WGS sequence"/>
</dbReference>
<dbReference type="OMA" id="QTECKER"/>
<dbReference type="OrthoDB" id="2746750at2759"/>
<evidence type="ECO:0000313" key="2">
    <source>
        <dbReference type="Proteomes" id="UP000092993"/>
    </source>
</evidence>
<gene>
    <name evidence="1" type="ORF">A0H81_06913</name>
</gene>
<name>A0A1C7MDT3_GRIFR</name>